<evidence type="ECO:0000313" key="1">
    <source>
        <dbReference type="EMBL" id="GAA4191916.1"/>
    </source>
</evidence>
<dbReference type="PANTHER" id="PTHR35841:SF1">
    <property type="entry name" value="PHOSPHONATES-BINDING PERIPLASMIC PROTEIN"/>
    <property type="match status" value="1"/>
</dbReference>
<keyword evidence="2" id="KW-1185">Reference proteome</keyword>
<comment type="caution">
    <text evidence="1">The sequence shown here is derived from an EMBL/GenBank/DDBJ whole genome shotgun (WGS) entry which is preliminary data.</text>
</comment>
<evidence type="ECO:0008006" key="3">
    <source>
        <dbReference type="Google" id="ProtNLM"/>
    </source>
</evidence>
<evidence type="ECO:0000313" key="2">
    <source>
        <dbReference type="Proteomes" id="UP001501251"/>
    </source>
</evidence>
<dbReference type="Pfam" id="PF12974">
    <property type="entry name" value="Phosphonate-bd"/>
    <property type="match status" value="1"/>
</dbReference>
<dbReference type="Proteomes" id="UP001501251">
    <property type="component" value="Unassembled WGS sequence"/>
</dbReference>
<reference evidence="2" key="1">
    <citation type="journal article" date="2019" name="Int. J. Syst. Evol. Microbiol.">
        <title>The Global Catalogue of Microorganisms (GCM) 10K type strain sequencing project: providing services to taxonomists for standard genome sequencing and annotation.</title>
        <authorList>
            <consortium name="The Broad Institute Genomics Platform"/>
            <consortium name="The Broad Institute Genome Sequencing Center for Infectious Disease"/>
            <person name="Wu L."/>
            <person name="Ma J."/>
        </authorList>
    </citation>
    <scope>NUCLEOTIDE SEQUENCE [LARGE SCALE GENOMIC DNA]</scope>
    <source>
        <strain evidence="2">JCM 17388</strain>
    </source>
</reference>
<name>A0ABP8AW02_9ACTN</name>
<dbReference type="SUPFAM" id="SSF53850">
    <property type="entry name" value="Periplasmic binding protein-like II"/>
    <property type="match status" value="1"/>
</dbReference>
<sequence>MAEKNVTFVLDKNLGLPTDQEPLKGILTAAGVTAEATTDLVAIDERLAGDGPDIAYVPGADFCRLMLQGNQAYLGLVIATSKFTGEPGQRTLLVVRRDDPASGIGDLAGAEYGYMNESCSSSYFPPAILLNKMGERLDEFFTMKEVAGWQERVDAVVSREIRATMILQDVWKMTPRNPENAKVIGEYAPSPPAILVVRKELDGRVVSALREHLLLWRPDWRNIYGAFRPYCFADVQTFYHDLGELPADIRSPRSFDHR</sequence>
<proteinExistence type="predicted"/>
<gene>
    <name evidence="1" type="ORF">GCM10022252_32470</name>
</gene>
<dbReference type="Gene3D" id="3.40.190.10">
    <property type="entry name" value="Periplasmic binding protein-like II"/>
    <property type="match status" value="2"/>
</dbReference>
<dbReference type="RefSeq" id="WP_344918704.1">
    <property type="nucleotide sequence ID" value="NZ_BAABAQ010000005.1"/>
</dbReference>
<dbReference type="EMBL" id="BAABAQ010000005">
    <property type="protein sequence ID" value="GAA4191916.1"/>
    <property type="molecule type" value="Genomic_DNA"/>
</dbReference>
<dbReference type="PANTHER" id="PTHR35841">
    <property type="entry name" value="PHOSPHONATES-BINDING PERIPLASMIC PROTEIN"/>
    <property type="match status" value="1"/>
</dbReference>
<accession>A0ABP8AW02</accession>
<protein>
    <recommendedName>
        <fullName evidence="3">Phosphate ABC transporter substrate-binding protein</fullName>
    </recommendedName>
</protein>
<organism evidence="1 2">
    <name type="scientific">Streptosporangium oxazolinicum</name>
    <dbReference type="NCBI Taxonomy" id="909287"/>
    <lineage>
        <taxon>Bacteria</taxon>
        <taxon>Bacillati</taxon>
        <taxon>Actinomycetota</taxon>
        <taxon>Actinomycetes</taxon>
        <taxon>Streptosporangiales</taxon>
        <taxon>Streptosporangiaceae</taxon>
        <taxon>Streptosporangium</taxon>
    </lineage>
</organism>